<protein>
    <submittedName>
        <fullName evidence="1">Uncharacterized protein</fullName>
    </submittedName>
</protein>
<proteinExistence type="predicted"/>
<dbReference type="AlphaFoldDB" id="H1PPF8"/>
<keyword evidence="2" id="KW-1185">Reference proteome</keyword>
<evidence type="ECO:0000313" key="2">
    <source>
        <dbReference type="Proteomes" id="UP000003233"/>
    </source>
</evidence>
<comment type="caution">
    <text evidence="1">The sequence shown here is derived from an EMBL/GenBank/DDBJ whole genome shotgun (WGS) entry which is preliminary data.</text>
</comment>
<dbReference type="HOGENOM" id="CLU_3184070_0_0_0"/>
<dbReference type="Proteomes" id="UP000003233">
    <property type="component" value="Unassembled WGS sequence"/>
</dbReference>
<sequence>MIVSKKINKTYLNSEKNKKGGYQFRVSARISGLHNGSETFVREFLF</sequence>
<dbReference type="RefSeq" id="WP_008695613.1">
    <property type="nucleotide sequence ID" value="NZ_KE161007.1"/>
</dbReference>
<reference evidence="1 2" key="1">
    <citation type="submission" date="2012-07" db="EMBL/GenBank/DDBJ databases">
        <title>The Genome Sequence of Fusobacterium ulcerans 12_1B.</title>
        <authorList>
            <consortium name="The Broad Institute Genome Sequencing Platform"/>
            <person name="Earl A."/>
            <person name="Ward D."/>
            <person name="Feldgarden M."/>
            <person name="Gevers D."/>
            <person name="Strauss J."/>
            <person name="Ambrose C.E."/>
            <person name="Allen-Vercoe E."/>
            <person name="Walker B."/>
            <person name="Young S.K."/>
            <person name="Zeng Q."/>
            <person name="Gargeya S."/>
            <person name="Fitzgerald M."/>
            <person name="Haas B."/>
            <person name="Abouelleil A."/>
            <person name="Alvarado L."/>
            <person name="Arachchi H.M."/>
            <person name="Berlin A.M."/>
            <person name="Chapman S.B."/>
            <person name="Goldberg J."/>
            <person name="Griggs A."/>
            <person name="Gujja S."/>
            <person name="Hansen M."/>
            <person name="Howarth C."/>
            <person name="Imamovic A."/>
            <person name="Larimer J."/>
            <person name="McCowen C."/>
            <person name="Montmayeur A."/>
            <person name="Murphy C."/>
            <person name="Neiman D."/>
            <person name="Pearson M."/>
            <person name="Priest M."/>
            <person name="Roberts A."/>
            <person name="Saif S."/>
            <person name="Shea T."/>
            <person name="Sisk P."/>
            <person name="Sykes S."/>
            <person name="Wortman J."/>
            <person name="Nusbaum C."/>
            <person name="Birren B."/>
        </authorList>
    </citation>
    <scope>NUCLEOTIDE SEQUENCE [LARGE SCALE GENOMIC DNA]</scope>
    <source>
        <strain evidence="1 2">12_1B</strain>
    </source>
</reference>
<evidence type="ECO:0000313" key="1">
    <source>
        <dbReference type="EMBL" id="EHO84482.1"/>
    </source>
</evidence>
<gene>
    <name evidence="1" type="ORF">HMPREF0402_00301</name>
</gene>
<dbReference type="EMBL" id="AGWJ02000004">
    <property type="protein sequence ID" value="EHO84482.1"/>
    <property type="molecule type" value="Genomic_DNA"/>
</dbReference>
<organism evidence="1 2">
    <name type="scientific">Fusobacterium ulcerans 12-1B</name>
    <dbReference type="NCBI Taxonomy" id="457404"/>
    <lineage>
        <taxon>Bacteria</taxon>
        <taxon>Fusobacteriati</taxon>
        <taxon>Fusobacteriota</taxon>
        <taxon>Fusobacteriia</taxon>
        <taxon>Fusobacteriales</taxon>
        <taxon>Fusobacteriaceae</taxon>
        <taxon>Fusobacterium</taxon>
    </lineage>
</organism>
<dbReference type="BioCyc" id="FSP457404-HMP:GTSQ-302-MONOMER"/>
<accession>H1PPF8</accession>
<name>H1PPF8_9FUSO</name>